<dbReference type="InterPro" id="IPR029071">
    <property type="entry name" value="Ubiquitin-like_domsf"/>
</dbReference>
<evidence type="ECO:0000256" key="3">
    <source>
        <dbReference type="ARBA" id="ARBA00022737"/>
    </source>
</evidence>
<dbReference type="SUPFAM" id="SSF54236">
    <property type="entry name" value="Ubiquitin-like"/>
    <property type="match status" value="1"/>
</dbReference>
<feature type="chain" id="PRO_5012358843" evidence="4">
    <location>
        <begin position="20"/>
        <end position="371"/>
    </location>
</feature>
<accession>A0A2A3ES70</accession>
<dbReference type="InterPro" id="IPR001611">
    <property type="entry name" value="Leu-rich_rpt"/>
</dbReference>
<dbReference type="PANTHER" id="PTHR24373:SF370">
    <property type="entry name" value="FISH-LIPS, ISOFORM E"/>
    <property type="match status" value="1"/>
</dbReference>
<reference evidence="6 7" key="1">
    <citation type="submission" date="2014-07" db="EMBL/GenBank/DDBJ databases">
        <title>Genomic and transcriptomic analysis on Apis cerana provide comprehensive insights into honey bee biology.</title>
        <authorList>
            <person name="Diao Q."/>
            <person name="Sun L."/>
            <person name="Zheng H."/>
            <person name="Zheng H."/>
            <person name="Xu S."/>
            <person name="Wang S."/>
            <person name="Zeng Z."/>
            <person name="Hu F."/>
            <person name="Su S."/>
            <person name="Wu J."/>
        </authorList>
    </citation>
    <scope>NUCLEOTIDE SEQUENCE [LARGE SCALE GENOMIC DNA]</scope>
    <source>
        <tissue evidence="6">Pupae without intestine</tissue>
    </source>
</reference>
<dbReference type="Proteomes" id="UP000242457">
    <property type="component" value="Unassembled WGS sequence"/>
</dbReference>
<evidence type="ECO:0000259" key="5">
    <source>
        <dbReference type="PROSITE" id="PS50053"/>
    </source>
</evidence>
<organism evidence="6 7">
    <name type="scientific">Apis cerana cerana</name>
    <name type="common">Oriental honeybee</name>
    <dbReference type="NCBI Taxonomy" id="94128"/>
    <lineage>
        <taxon>Eukaryota</taxon>
        <taxon>Metazoa</taxon>
        <taxon>Ecdysozoa</taxon>
        <taxon>Arthropoda</taxon>
        <taxon>Hexapoda</taxon>
        <taxon>Insecta</taxon>
        <taxon>Pterygota</taxon>
        <taxon>Neoptera</taxon>
        <taxon>Endopterygota</taxon>
        <taxon>Hymenoptera</taxon>
        <taxon>Apocrita</taxon>
        <taxon>Aculeata</taxon>
        <taxon>Apoidea</taxon>
        <taxon>Anthophila</taxon>
        <taxon>Apidae</taxon>
        <taxon>Apis</taxon>
    </lineage>
</organism>
<dbReference type="CDD" id="cd17039">
    <property type="entry name" value="Ubl_ubiquitin_like"/>
    <property type="match status" value="1"/>
</dbReference>
<keyword evidence="3" id="KW-0677">Repeat</keyword>
<evidence type="ECO:0000313" key="6">
    <source>
        <dbReference type="EMBL" id="PBC34578.1"/>
    </source>
</evidence>
<dbReference type="InterPro" id="IPR000626">
    <property type="entry name" value="Ubiquitin-like_dom"/>
</dbReference>
<protein>
    <submittedName>
        <fullName evidence="6">Platelet glycoprotein V</fullName>
    </submittedName>
</protein>
<dbReference type="Gene3D" id="3.10.20.90">
    <property type="entry name" value="Phosphatidylinositol 3-kinase Catalytic Subunit, Chain A, domain 1"/>
    <property type="match status" value="1"/>
</dbReference>
<dbReference type="PANTHER" id="PTHR24373">
    <property type="entry name" value="SLIT RELATED LEUCINE-RICH REPEAT NEURONAL PROTEIN"/>
    <property type="match status" value="1"/>
</dbReference>
<gene>
    <name evidence="6" type="ORF">APICC_05828</name>
</gene>
<dbReference type="GO" id="GO:0005615">
    <property type="term" value="C:extracellular space"/>
    <property type="evidence" value="ECO:0007669"/>
    <property type="project" value="TreeGrafter"/>
</dbReference>
<dbReference type="GO" id="GO:0031012">
    <property type="term" value="C:extracellular matrix"/>
    <property type="evidence" value="ECO:0007669"/>
    <property type="project" value="TreeGrafter"/>
</dbReference>
<dbReference type="PROSITE" id="PS50053">
    <property type="entry name" value="UBIQUITIN_2"/>
    <property type="match status" value="1"/>
</dbReference>
<keyword evidence="2 4" id="KW-0732">Signal</keyword>
<feature type="signal peptide" evidence="4">
    <location>
        <begin position="1"/>
        <end position="19"/>
    </location>
</feature>
<dbReference type="InterPro" id="IPR003591">
    <property type="entry name" value="Leu-rich_rpt_typical-subtyp"/>
</dbReference>
<evidence type="ECO:0000256" key="4">
    <source>
        <dbReference type="SAM" id="SignalP"/>
    </source>
</evidence>
<dbReference type="SMART" id="SM00369">
    <property type="entry name" value="LRR_TYP"/>
    <property type="match status" value="3"/>
</dbReference>
<keyword evidence="1" id="KW-0433">Leucine-rich repeat</keyword>
<dbReference type="EMBL" id="KZ288189">
    <property type="protein sequence ID" value="PBC34578.1"/>
    <property type="molecule type" value="Genomic_DNA"/>
</dbReference>
<evidence type="ECO:0000256" key="2">
    <source>
        <dbReference type="ARBA" id="ARBA00022729"/>
    </source>
</evidence>
<feature type="domain" description="Ubiquitin-like" evidence="5">
    <location>
        <begin position="296"/>
        <end position="371"/>
    </location>
</feature>
<dbReference type="STRING" id="94128.A0A2A3ES70"/>
<dbReference type="Gene3D" id="3.80.10.10">
    <property type="entry name" value="Ribonuclease Inhibitor"/>
    <property type="match status" value="1"/>
</dbReference>
<dbReference type="InterPro" id="IPR050328">
    <property type="entry name" value="Dev_Immune_Receptor"/>
</dbReference>
<dbReference type="Pfam" id="PF13855">
    <property type="entry name" value="LRR_8"/>
    <property type="match status" value="1"/>
</dbReference>
<dbReference type="InterPro" id="IPR032675">
    <property type="entry name" value="LRR_dom_sf"/>
</dbReference>
<keyword evidence="7" id="KW-1185">Reference proteome</keyword>
<dbReference type="SUPFAM" id="SSF52058">
    <property type="entry name" value="L domain-like"/>
    <property type="match status" value="1"/>
</dbReference>
<evidence type="ECO:0000313" key="7">
    <source>
        <dbReference type="Proteomes" id="UP000242457"/>
    </source>
</evidence>
<proteinExistence type="predicted"/>
<evidence type="ECO:0000256" key="1">
    <source>
        <dbReference type="ARBA" id="ARBA00022614"/>
    </source>
</evidence>
<dbReference type="PROSITE" id="PS51450">
    <property type="entry name" value="LRR"/>
    <property type="match status" value="1"/>
</dbReference>
<name>A0A2A3ES70_APICC</name>
<sequence length="371" mass="43742">MKHLLNVFFIFNLLANIAADEINCQIIIDSQYKNEMFRCTELTNLNALNKARTNTTNIEISDSRISNVPGHSFARFGATLVTLDLHGSGIETIDSLAFIGLTKLENLLLWDNKLRVVPGNWFVNMYNLKTLDLSFNYITVIDYVVFTLLPNLENFYFDYNQIKIIDYNMFQQLRNLKNVKFEKNSLDWGFRAQLIWQLENQHVKYDEDWENWGWMNKMIKECSENVYEGIPKDKILDCIVEKLLNYTYEIFSTEMIQQNVDCLMKARQLVRCMRPKNVTGNTDNETARMCRCQSVVTVYRLEGSHLKVPISHLETVGYLKQKISKLLDETDHSWKPERMKLWLRGIYMDNNRMISDYKLNPKDQIILLLDY</sequence>
<dbReference type="AlphaFoldDB" id="A0A2A3ES70"/>
<dbReference type="OrthoDB" id="676979at2759"/>